<dbReference type="EMBL" id="AZER01000004">
    <property type="protein sequence ID" value="KRL28666.1"/>
    <property type="molecule type" value="Genomic_DNA"/>
</dbReference>
<dbReference type="STRING" id="1423746.FD27_GL001666"/>
<evidence type="ECO:0000313" key="2">
    <source>
        <dbReference type="Proteomes" id="UP000051445"/>
    </source>
</evidence>
<dbReference type="Proteomes" id="UP000051445">
    <property type="component" value="Unassembled WGS sequence"/>
</dbReference>
<organism evidence="1 2">
    <name type="scientific">Limosilactobacillus frumenti DSM 13145</name>
    <dbReference type="NCBI Taxonomy" id="1423746"/>
    <lineage>
        <taxon>Bacteria</taxon>
        <taxon>Bacillati</taxon>
        <taxon>Bacillota</taxon>
        <taxon>Bacilli</taxon>
        <taxon>Lactobacillales</taxon>
        <taxon>Lactobacillaceae</taxon>
        <taxon>Limosilactobacillus</taxon>
    </lineage>
</organism>
<proteinExistence type="predicted"/>
<keyword evidence="2" id="KW-1185">Reference proteome</keyword>
<dbReference type="PATRIC" id="fig|1423746.3.peg.1696"/>
<dbReference type="AlphaFoldDB" id="A0A0R1PG31"/>
<reference evidence="1 2" key="1">
    <citation type="journal article" date="2015" name="Genome Announc.">
        <title>Expanding the biotechnology potential of lactobacilli through comparative genomics of 213 strains and associated genera.</title>
        <authorList>
            <person name="Sun Z."/>
            <person name="Harris H.M."/>
            <person name="McCann A."/>
            <person name="Guo C."/>
            <person name="Argimon S."/>
            <person name="Zhang W."/>
            <person name="Yang X."/>
            <person name="Jeffery I.B."/>
            <person name="Cooney J.C."/>
            <person name="Kagawa T.F."/>
            <person name="Liu W."/>
            <person name="Song Y."/>
            <person name="Salvetti E."/>
            <person name="Wrobel A."/>
            <person name="Rasinkangas P."/>
            <person name="Parkhill J."/>
            <person name="Rea M.C."/>
            <person name="O'Sullivan O."/>
            <person name="Ritari J."/>
            <person name="Douillard F.P."/>
            <person name="Paul Ross R."/>
            <person name="Yang R."/>
            <person name="Briner A.E."/>
            <person name="Felis G.E."/>
            <person name="de Vos W.M."/>
            <person name="Barrangou R."/>
            <person name="Klaenhammer T.R."/>
            <person name="Caufield P.W."/>
            <person name="Cui Y."/>
            <person name="Zhang H."/>
            <person name="O'Toole P.W."/>
        </authorList>
    </citation>
    <scope>NUCLEOTIDE SEQUENCE [LARGE SCALE GENOMIC DNA]</scope>
    <source>
        <strain evidence="1 2">DSM 13145</strain>
    </source>
</reference>
<dbReference type="RefSeq" id="WP_057748183.1">
    <property type="nucleotide sequence ID" value="NZ_AZER01000004.1"/>
</dbReference>
<sequence length="70" mass="8005">MEIFTVKQQRKLLTVKGLNHLTRDNLAKEIGVSLPTMSKLINDSTPLAVQNSIYQRVNHWLNNVETVTDE</sequence>
<gene>
    <name evidence="1" type="ORF">FD27_GL001666</name>
</gene>
<accession>A0A0R1PG31</accession>
<evidence type="ECO:0000313" key="1">
    <source>
        <dbReference type="EMBL" id="KRL28666.1"/>
    </source>
</evidence>
<protein>
    <recommendedName>
        <fullName evidence="3">HTH cro/C1-type domain-containing protein</fullName>
    </recommendedName>
</protein>
<evidence type="ECO:0008006" key="3">
    <source>
        <dbReference type="Google" id="ProtNLM"/>
    </source>
</evidence>
<name>A0A0R1PG31_9LACO</name>
<dbReference type="OrthoDB" id="2306403at2"/>
<comment type="caution">
    <text evidence="1">The sequence shown here is derived from an EMBL/GenBank/DDBJ whole genome shotgun (WGS) entry which is preliminary data.</text>
</comment>